<dbReference type="AlphaFoldDB" id="A0A9N9DD73"/>
<proteinExistence type="predicted"/>
<protein>
    <submittedName>
        <fullName evidence="1">2165_t:CDS:1</fullName>
    </submittedName>
</protein>
<keyword evidence="2" id="KW-1185">Reference proteome</keyword>
<feature type="non-terminal residue" evidence="1">
    <location>
        <position position="1"/>
    </location>
</feature>
<organism evidence="1 2">
    <name type="scientific">Funneliformis mosseae</name>
    <name type="common">Endomycorrhizal fungus</name>
    <name type="synonym">Glomus mosseae</name>
    <dbReference type="NCBI Taxonomy" id="27381"/>
    <lineage>
        <taxon>Eukaryota</taxon>
        <taxon>Fungi</taxon>
        <taxon>Fungi incertae sedis</taxon>
        <taxon>Mucoromycota</taxon>
        <taxon>Glomeromycotina</taxon>
        <taxon>Glomeromycetes</taxon>
        <taxon>Glomerales</taxon>
        <taxon>Glomeraceae</taxon>
        <taxon>Funneliformis</taxon>
    </lineage>
</organism>
<dbReference type="EMBL" id="CAJVPP010003518">
    <property type="protein sequence ID" value="CAG8631332.1"/>
    <property type="molecule type" value="Genomic_DNA"/>
</dbReference>
<gene>
    <name evidence="1" type="ORF">FMOSSE_LOCUS10503</name>
</gene>
<reference evidence="1" key="1">
    <citation type="submission" date="2021-06" db="EMBL/GenBank/DDBJ databases">
        <authorList>
            <person name="Kallberg Y."/>
            <person name="Tangrot J."/>
            <person name="Rosling A."/>
        </authorList>
    </citation>
    <scope>NUCLEOTIDE SEQUENCE</scope>
    <source>
        <strain evidence="1">87-6 pot B 2015</strain>
    </source>
</reference>
<sequence>RIKQIQNNQDTSHKKTDALEMWEIETILNLLNMQTDIPKVADILLYQSKRPKDCKTPEFFLRINTSQKIYHGNWFCDSTLGKHSYDNMLINIIADCKLMQRDEILSIIQCVQLEYLYGCYLVYLMQNRWILQDTGTCWHFFIFNFNCSTKKK</sequence>
<comment type="caution">
    <text evidence="1">The sequence shown here is derived from an EMBL/GenBank/DDBJ whole genome shotgun (WGS) entry which is preliminary data.</text>
</comment>
<accession>A0A9N9DD73</accession>
<name>A0A9N9DD73_FUNMO</name>
<evidence type="ECO:0000313" key="1">
    <source>
        <dbReference type="EMBL" id="CAG8631332.1"/>
    </source>
</evidence>
<evidence type="ECO:0000313" key="2">
    <source>
        <dbReference type="Proteomes" id="UP000789375"/>
    </source>
</evidence>
<dbReference type="Proteomes" id="UP000789375">
    <property type="component" value="Unassembled WGS sequence"/>
</dbReference>